<dbReference type="EMBL" id="JABCQG010000025">
    <property type="protein sequence ID" value="MBF0860190.1"/>
    <property type="molecule type" value="Genomic_DNA"/>
</dbReference>
<organism evidence="2 3">
    <name type="scientific">Gluconobacter vitians</name>
    <dbReference type="NCBI Taxonomy" id="2728102"/>
    <lineage>
        <taxon>Bacteria</taxon>
        <taxon>Pseudomonadati</taxon>
        <taxon>Pseudomonadota</taxon>
        <taxon>Alphaproteobacteria</taxon>
        <taxon>Acetobacterales</taxon>
        <taxon>Acetobacteraceae</taxon>
        <taxon>Gluconobacter</taxon>
    </lineage>
</organism>
<proteinExistence type="predicted"/>
<dbReference type="Pfam" id="PF12966">
    <property type="entry name" value="AtpR"/>
    <property type="match status" value="1"/>
</dbReference>
<feature type="transmembrane region" description="Helical" evidence="1">
    <location>
        <begin position="41"/>
        <end position="62"/>
    </location>
</feature>
<feature type="transmembrane region" description="Helical" evidence="1">
    <location>
        <begin position="6"/>
        <end position="29"/>
    </location>
</feature>
<dbReference type="RefSeq" id="WP_194260721.1">
    <property type="nucleotide sequence ID" value="NZ_JABCQG010000025.1"/>
</dbReference>
<accession>A0ABR9Y8C6</accession>
<keyword evidence="1" id="KW-0812">Transmembrane</keyword>
<keyword evidence="3" id="KW-1185">Reference proteome</keyword>
<reference evidence="2 3" key="2">
    <citation type="submission" date="2020-11" db="EMBL/GenBank/DDBJ databases">
        <title>Description of novel Gluconobacter species.</title>
        <authorList>
            <person name="Cleenwerck I."/>
            <person name="Cnockaert M."/>
            <person name="Borremans W."/>
            <person name="Wieme A.D."/>
            <person name="De Vuyst L."/>
            <person name="Vandamme P."/>
        </authorList>
    </citation>
    <scope>NUCLEOTIDE SEQUENCE [LARGE SCALE GENOMIC DNA]</scope>
    <source>
        <strain evidence="2 3">LMG 31484</strain>
    </source>
</reference>
<evidence type="ECO:0008006" key="4">
    <source>
        <dbReference type="Google" id="ProtNLM"/>
    </source>
</evidence>
<dbReference type="InterPro" id="IPR017581">
    <property type="entry name" value="AtpR-like"/>
</dbReference>
<dbReference type="Proteomes" id="UP000623107">
    <property type="component" value="Unassembled WGS sequence"/>
</dbReference>
<evidence type="ECO:0000256" key="1">
    <source>
        <dbReference type="SAM" id="Phobius"/>
    </source>
</evidence>
<dbReference type="NCBIfam" id="TIGR03165">
    <property type="entry name" value="F1F0_chp_2"/>
    <property type="match status" value="1"/>
</dbReference>
<protein>
    <recommendedName>
        <fullName evidence="4">ATP synthase subunit I</fullName>
    </recommendedName>
</protein>
<feature type="transmembrane region" description="Helical" evidence="1">
    <location>
        <begin position="68"/>
        <end position="87"/>
    </location>
</feature>
<reference evidence="3" key="1">
    <citation type="submission" date="2020-04" db="EMBL/GenBank/DDBJ databases">
        <title>Description of novel Gluconacetobacter.</title>
        <authorList>
            <person name="Sombolestani A."/>
        </authorList>
    </citation>
    <scope>NUCLEOTIDE SEQUENCE [LARGE SCALE GENOMIC DNA]</scope>
    <source>
        <strain evidence="3">LMG 31484</strain>
    </source>
</reference>
<keyword evidence="1" id="KW-0472">Membrane</keyword>
<name>A0ABR9Y8C6_9PROT</name>
<evidence type="ECO:0000313" key="2">
    <source>
        <dbReference type="EMBL" id="MBF0860190.1"/>
    </source>
</evidence>
<comment type="caution">
    <text evidence="2">The sequence shown here is derived from an EMBL/GenBank/DDBJ whole genome shotgun (WGS) entry which is preliminary data.</text>
</comment>
<evidence type="ECO:0000313" key="3">
    <source>
        <dbReference type="Proteomes" id="UP000623107"/>
    </source>
</evidence>
<keyword evidence="1" id="KW-1133">Transmembrane helix</keyword>
<gene>
    <name evidence="2" type="ORF">HKD24_13390</name>
</gene>
<sequence>MPEKEIIMSLGWLLAGLAAGSVHVAALWINVQFLMRPGKRPVALVMLLGRFLLLGAVLFVVARNGTAAFLWATCGVLVARPLVLRLMKDRVGPEVAMGEEGHLR</sequence>